<feature type="region of interest" description="Disordered" evidence="1">
    <location>
        <begin position="1"/>
        <end position="117"/>
    </location>
</feature>
<dbReference type="EMBL" id="JASCZI010181602">
    <property type="protein sequence ID" value="MED6184824.1"/>
    <property type="molecule type" value="Genomic_DNA"/>
</dbReference>
<keyword evidence="3" id="KW-1185">Reference proteome</keyword>
<accession>A0ABU6WHS9</accession>
<evidence type="ECO:0000313" key="3">
    <source>
        <dbReference type="Proteomes" id="UP001341840"/>
    </source>
</evidence>
<organism evidence="2 3">
    <name type="scientific">Stylosanthes scabra</name>
    <dbReference type="NCBI Taxonomy" id="79078"/>
    <lineage>
        <taxon>Eukaryota</taxon>
        <taxon>Viridiplantae</taxon>
        <taxon>Streptophyta</taxon>
        <taxon>Embryophyta</taxon>
        <taxon>Tracheophyta</taxon>
        <taxon>Spermatophyta</taxon>
        <taxon>Magnoliopsida</taxon>
        <taxon>eudicotyledons</taxon>
        <taxon>Gunneridae</taxon>
        <taxon>Pentapetalae</taxon>
        <taxon>rosids</taxon>
        <taxon>fabids</taxon>
        <taxon>Fabales</taxon>
        <taxon>Fabaceae</taxon>
        <taxon>Papilionoideae</taxon>
        <taxon>50 kb inversion clade</taxon>
        <taxon>dalbergioids sensu lato</taxon>
        <taxon>Dalbergieae</taxon>
        <taxon>Pterocarpus clade</taxon>
        <taxon>Stylosanthes</taxon>
    </lineage>
</organism>
<sequence>MVSTFHTRRTSKRKRSNSKKSLLTFHTRRTDMARGRSRHGGAAEKGGAAAKGEQQRRADQQRRAKANTGRALATAMEPVRRRNTEVAEEHDVAKAEAEVATRRRNRSGPPGTEAATCNLRGGAVPLLLLLSDLKKSPISNPKRS</sequence>
<dbReference type="Proteomes" id="UP001341840">
    <property type="component" value="Unassembled WGS sequence"/>
</dbReference>
<feature type="compositionally biased region" description="Basic and acidic residues" evidence="1">
    <location>
        <begin position="53"/>
        <end position="62"/>
    </location>
</feature>
<comment type="caution">
    <text evidence="2">The sequence shown here is derived from an EMBL/GenBank/DDBJ whole genome shotgun (WGS) entry which is preliminary data.</text>
</comment>
<gene>
    <name evidence="2" type="ORF">PIB30_051189</name>
</gene>
<evidence type="ECO:0000256" key="1">
    <source>
        <dbReference type="SAM" id="MobiDB-lite"/>
    </source>
</evidence>
<feature type="compositionally biased region" description="Basic residues" evidence="1">
    <location>
        <begin position="1"/>
        <end position="18"/>
    </location>
</feature>
<reference evidence="2 3" key="1">
    <citation type="journal article" date="2023" name="Plants (Basel)">
        <title>Bridging the Gap: Combining Genomics and Transcriptomics Approaches to Understand Stylosanthes scabra, an Orphan Legume from the Brazilian Caatinga.</title>
        <authorList>
            <person name="Ferreira-Neto J.R.C."/>
            <person name="da Silva M.D."/>
            <person name="Binneck E."/>
            <person name="de Melo N.F."/>
            <person name="da Silva R.H."/>
            <person name="de Melo A.L.T.M."/>
            <person name="Pandolfi V."/>
            <person name="Bustamante F.O."/>
            <person name="Brasileiro-Vidal A.C."/>
            <person name="Benko-Iseppon A.M."/>
        </authorList>
    </citation>
    <scope>NUCLEOTIDE SEQUENCE [LARGE SCALE GENOMIC DNA]</scope>
    <source>
        <tissue evidence="2">Leaves</tissue>
    </source>
</reference>
<name>A0ABU6WHS9_9FABA</name>
<feature type="compositionally biased region" description="Basic and acidic residues" evidence="1">
    <location>
        <begin position="78"/>
        <end position="101"/>
    </location>
</feature>
<proteinExistence type="predicted"/>
<evidence type="ECO:0000313" key="2">
    <source>
        <dbReference type="EMBL" id="MED6184824.1"/>
    </source>
</evidence>
<protein>
    <submittedName>
        <fullName evidence="2">Uncharacterized protein</fullName>
    </submittedName>
</protein>